<gene>
    <name evidence="12" type="ORF">EIP91_009497</name>
</gene>
<keyword evidence="5 8" id="KW-1133">Transmembrane helix</keyword>
<feature type="region of interest" description="Disordered" evidence="7">
    <location>
        <begin position="1257"/>
        <end position="1290"/>
    </location>
</feature>
<feature type="region of interest" description="Disordered" evidence="7">
    <location>
        <begin position="1350"/>
        <end position="1389"/>
    </location>
</feature>
<dbReference type="OrthoDB" id="1689567at2759"/>
<feature type="domain" description="CSC1/OSCA1-like N-terminal transmembrane" evidence="10">
    <location>
        <begin position="17"/>
        <end position="186"/>
    </location>
</feature>
<name>A0A4R0R1L4_9APHY</name>
<organism evidence="12 13">
    <name type="scientific">Steccherinum ochraceum</name>
    <dbReference type="NCBI Taxonomy" id="92696"/>
    <lineage>
        <taxon>Eukaryota</taxon>
        <taxon>Fungi</taxon>
        <taxon>Dikarya</taxon>
        <taxon>Basidiomycota</taxon>
        <taxon>Agaricomycotina</taxon>
        <taxon>Agaricomycetes</taxon>
        <taxon>Polyporales</taxon>
        <taxon>Steccherinaceae</taxon>
        <taxon>Steccherinum</taxon>
    </lineage>
</organism>
<comment type="subcellular location">
    <subcellularLocation>
        <location evidence="1">Membrane</location>
        <topology evidence="1">Multi-pass membrane protein</topology>
    </subcellularLocation>
</comment>
<comment type="caution">
    <text evidence="12">The sequence shown here is derived from an EMBL/GenBank/DDBJ whole genome shotgun (WGS) entry which is preliminary data.</text>
</comment>
<dbReference type="GO" id="GO:0005227">
    <property type="term" value="F:calcium-activated cation channel activity"/>
    <property type="evidence" value="ECO:0007669"/>
    <property type="project" value="InterPro"/>
</dbReference>
<accession>A0A4R0R1L4</accession>
<evidence type="ECO:0000259" key="9">
    <source>
        <dbReference type="Pfam" id="PF02714"/>
    </source>
</evidence>
<evidence type="ECO:0000313" key="12">
    <source>
        <dbReference type="EMBL" id="TCD60812.1"/>
    </source>
</evidence>
<feature type="domain" description="CSC1/OSCA1-like 7TM region" evidence="9">
    <location>
        <begin position="610"/>
        <end position="893"/>
    </location>
</feature>
<feature type="region of interest" description="Disordered" evidence="7">
    <location>
        <begin position="1186"/>
        <end position="1245"/>
    </location>
</feature>
<feature type="transmembrane region" description="Helical" evidence="8">
    <location>
        <begin position="705"/>
        <end position="728"/>
    </location>
</feature>
<keyword evidence="13" id="KW-1185">Reference proteome</keyword>
<feature type="compositionally biased region" description="Polar residues" evidence="7">
    <location>
        <begin position="1035"/>
        <end position="1051"/>
    </location>
</feature>
<feature type="transmembrane region" description="Helical" evidence="8">
    <location>
        <begin position="821"/>
        <end position="845"/>
    </location>
</feature>
<dbReference type="InterPro" id="IPR027815">
    <property type="entry name" value="CSC1/OSCA1-like_cyt"/>
</dbReference>
<evidence type="ECO:0000259" key="10">
    <source>
        <dbReference type="Pfam" id="PF13967"/>
    </source>
</evidence>
<dbReference type="InterPro" id="IPR032880">
    <property type="entry name" value="CSC1/OSCA1-like_N"/>
</dbReference>
<dbReference type="GO" id="GO:0005886">
    <property type="term" value="C:plasma membrane"/>
    <property type="evidence" value="ECO:0007669"/>
    <property type="project" value="TreeGrafter"/>
</dbReference>
<dbReference type="Pfam" id="PF02714">
    <property type="entry name" value="RSN1_7TM"/>
    <property type="match status" value="1"/>
</dbReference>
<feature type="compositionally biased region" description="Polar residues" evidence="7">
    <location>
        <begin position="1212"/>
        <end position="1221"/>
    </location>
</feature>
<feature type="transmembrane region" description="Helical" evidence="8">
    <location>
        <begin position="117"/>
        <end position="137"/>
    </location>
</feature>
<keyword evidence="6 8" id="KW-0472">Membrane</keyword>
<feature type="transmembrane region" description="Helical" evidence="8">
    <location>
        <begin position="664"/>
        <end position="684"/>
    </location>
</feature>
<dbReference type="Pfam" id="PF14703">
    <property type="entry name" value="PHM7_cyt"/>
    <property type="match status" value="1"/>
</dbReference>
<feature type="transmembrane region" description="Helical" evidence="8">
    <location>
        <begin position="16"/>
        <end position="37"/>
    </location>
</feature>
<dbReference type="Proteomes" id="UP000292702">
    <property type="component" value="Unassembled WGS sequence"/>
</dbReference>
<dbReference type="EMBL" id="RWJN01000541">
    <property type="protein sequence ID" value="TCD60812.1"/>
    <property type="molecule type" value="Genomic_DNA"/>
</dbReference>
<evidence type="ECO:0000259" key="11">
    <source>
        <dbReference type="Pfam" id="PF14703"/>
    </source>
</evidence>
<feature type="region of interest" description="Disordered" evidence="7">
    <location>
        <begin position="1032"/>
        <end position="1082"/>
    </location>
</feature>
<evidence type="ECO:0000256" key="6">
    <source>
        <dbReference type="ARBA" id="ARBA00023136"/>
    </source>
</evidence>
<feature type="compositionally biased region" description="Basic residues" evidence="7">
    <location>
        <begin position="1003"/>
        <end position="1012"/>
    </location>
</feature>
<feature type="region of interest" description="Disordered" evidence="7">
    <location>
        <begin position="409"/>
        <end position="430"/>
    </location>
</feature>
<feature type="region of interest" description="Disordered" evidence="7">
    <location>
        <begin position="944"/>
        <end position="969"/>
    </location>
</feature>
<evidence type="ECO:0000256" key="7">
    <source>
        <dbReference type="SAM" id="MobiDB-lite"/>
    </source>
</evidence>
<feature type="region of interest" description="Disordered" evidence="7">
    <location>
        <begin position="997"/>
        <end position="1018"/>
    </location>
</feature>
<proteinExistence type="inferred from homology"/>
<dbReference type="STRING" id="92696.A0A4R0R1L4"/>
<evidence type="ECO:0000256" key="3">
    <source>
        <dbReference type="ARBA" id="ARBA00022448"/>
    </source>
</evidence>
<dbReference type="InterPro" id="IPR045122">
    <property type="entry name" value="Csc1-like"/>
</dbReference>
<feature type="transmembrane region" description="Helical" evidence="8">
    <location>
        <begin position="617"/>
        <end position="644"/>
    </location>
</feature>
<dbReference type="PANTHER" id="PTHR13018:SF139">
    <property type="entry name" value="PHOSPHATE METABOLISM PROTEIN 7"/>
    <property type="match status" value="1"/>
</dbReference>
<sequence length="1389" mass="155654">MATIQQRPFSKNYSGLINQSVIAVVIFGICLTSHALMRRKRRGRGLWAGKGDGLGSVETWEFGYLFQGRSWARNPSPPLPKGFSLRWVKQALTFPEDRFNELRGVDASVYIRFLKGCFWFTLAHTVTTLPILFPIHLEFSEDDISPKSMTRASISSLAATQKGLSLLWIHLLLLIWLTGTWIYTLCWICMGAFQYRAQKIQEASENAAQRVRDEKHAQWIPHPHPQYPFQSIPPLDDDSSNRGLRLRTVMVTNIPPGLRSEKELQEYFEYYLCRPIAKPSVGVPSTTRPGILNTTFAFLFNRARRVPNRLYKARNSAEPAMALVSDPSSPVTDSKSNPNDIPVIDKVVLVRKMSDLASLLERREEVLRNLETAHIRLAQKALTAVKATMEAKQSPSIVRSVAHRLSIVRPQPLEAEGEDANSSEDGTAEGEDRMQLLVRTLGQYVKHTTRPSLYRRLMAQYWPWSSDDLDVEMLAPITDASTIHEYPDKPIWQALLSLPRSVLDAYQPLVHLSALYRGKTVPAIDYYTAKLNLLTSLITEKRAQAVSEYTPMNTAFVTFVDPADARRACKYLAVHPNNPLACTVTMAPQFEDLDWNRLMKSTFRVEFVKDWIINTGVWAFTILWLFPVSFFVTLVSIQNISAFWPGLKRYLDNHQWEEELLQSFIPTILLAGLAVLIPLLLLLIAKKAHTISTLSALHDRIMTRYYKFLIVNVLVFFCVGTVALQAFLLSFKSTSGMKLIQIVSDSFPSAGPFYVGWLIFSMAMHGGFELALFGVCFKSLPVLDLPLLVYPTTRRQVTPRKRAVGIRPRTFNYYYWLPNHLLVIHVLLVFCVLNPLVIPFGWLYFCVENVVIKNQLLHVYAKNYEGNGQNLLIRLVRYSCDGLILSQVVFLAYMVVLKKTANVAVSAVLIALTAFAKMTLTRVCRARYEKDDILEADIVCGKSRASMDSPSESVEALEPPNVDEGGQSQFGKQFRNTVNANTQFWTMKLASRIRFTYNTMPSRPKKQRHRRNPLQPESTAVTDHVIVPMGLPSQAVPTEPSTSTQPLSAAVQTEGLAETKPTALCTSHPPHPSWDDESSPEHDYQNPYYTRAIVDCLWLPRDPLSILDLDDTVDLRVSITSEPGAGKLGYWSEEDFVGSTISLPSAFSSISFSDLADDNDSIYDSNLRRLTGDELISLPTGIASRVEDLDQEQGGQDTIPLPRPTFMERRTSSTNSSQAPSRATPPHLGVRRPSRASTYDVGPSGFRSFSLGAEGTSAGISPISATSTYGSSDRRRRNRASTMDAGSNLRPIIVRPTPHRQASISLLSVVEQQPSSGHSSGRFSLPSARASSVVSTRDAVVSEVIVEEQAATQERIRQEEAEAERANQPRSLMTAWMFARPAEPEATLP</sequence>
<feature type="compositionally biased region" description="Basic and acidic residues" evidence="7">
    <location>
        <begin position="1354"/>
        <end position="1367"/>
    </location>
</feature>
<feature type="transmembrane region" description="Helical" evidence="8">
    <location>
        <begin position="167"/>
        <end position="190"/>
    </location>
</feature>
<comment type="similarity">
    <text evidence="2">Belongs to the CSC1 (TC 1.A.17) family.</text>
</comment>
<dbReference type="InterPro" id="IPR003864">
    <property type="entry name" value="CSC1/OSCA1-like_7TM"/>
</dbReference>
<evidence type="ECO:0000256" key="8">
    <source>
        <dbReference type="SAM" id="Phobius"/>
    </source>
</evidence>
<reference evidence="12 13" key="1">
    <citation type="submission" date="2018-11" db="EMBL/GenBank/DDBJ databases">
        <title>Genome assembly of Steccherinum ochraceum LE-BIN_3174, the white-rot fungus of the Steccherinaceae family (The Residual Polyporoid clade, Polyporales, Basidiomycota).</title>
        <authorList>
            <person name="Fedorova T.V."/>
            <person name="Glazunova O.A."/>
            <person name="Landesman E.O."/>
            <person name="Moiseenko K.V."/>
            <person name="Psurtseva N.V."/>
            <person name="Savinova O.S."/>
            <person name="Shakhova N.V."/>
            <person name="Tyazhelova T.V."/>
            <person name="Vasina D.V."/>
        </authorList>
    </citation>
    <scope>NUCLEOTIDE SEQUENCE [LARGE SCALE GENOMIC DNA]</scope>
    <source>
        <strain evidence="12 13">LE-BIN_3174</strain>
    </source>
</reference>
<keyword evidence="4 8" id="KW-0812">Transmembrane</keyword>
<dbReference type="Pfam" id="PF13967">
    <property type="entry name" value="RSN1_TM"/>
    <property type="match status" value="1"/>
</dbReference>
<evidence type="ECO:0008006" key="14">
    <source>
        <dbReference type="Google" id="ProtNLM"/>
    </source>
</evidence>
<protein>
    <recommendedName>
        <fullName evidence="14">CSC1/OSCA1-like 7TM region domain-containing protein</fullName>
    </recommendedName>
</protein>
<evidence type="ECO:0000256" key="1">
    <source>
        <dbReference type="ARBA" id="ARBA00004141"/>
    </source>
</evidence>
<evidence type="ECO:0000256" key="2">
    <source>
        <dbReference type="ARBA" id="ARBA00007779"/>
    </source>
</evidence>
<feature type="compositionally biased region" description="Acidic residues" evidence="7">
    <location>
        <begin position="415"/>
        <end position="429"/>
    </location>
</feature>
<evidence type="ECO:0000256" key="5">
    <source>
        <dbReference type="ARBA" id="ARBA00022989"/>
    </source>
</evidence>
<feature type="transmembrane region" description="Helical" evidence="8">
    <location>
        <begin position="754"/>
        <end position="777"/>
    </location>
</feature>
<evidence type="ECO:0000313" key="13">
    <source>
        <dbReference type="Proteomes" id="UP000292702"/>
    </source>
</evidence>
<evidence type="ECO:0000256" key="4">
    <source>
        <dbReference type="ARBA" id="ARBA00022692"/>
    </source>
</evidence>
<dbReference type="PANTHER" id="PTHR13018">
    <property type="entry name" value="PROBABLE MEMBRANE PROTEIN DUF221-RELATED"/>
    <property type="match status" value="1"/>
</dbReference>
<feature type="domain" description="CSC1/OSCA1-like cytosolic" evidence="11">
    <location>
        <begin position="343"/>
        <end position="595"/>
    </location>
</feature>
<keyword evidence="3" id="KW-0813">Transport</keyword>